<dbReference type="InterPro" id="IPR050366">
    <property type="entry name" value="BP-dependent_transpt_permease"/>
</dbReference>
<proteinExistence type="inferred from homology"/>
<feature type="transmembrane region" description="Helical" evidence="7">
    <location>
        <begin position="194"/>
        <end position="221"/>
    </location>
</feature>
<feature type="transmembrane region" description="Helical" evidence="7">
    <location>
        <begin position="12"/>
        <end position="34"/>
    </location>
</feature>
<feature type="transmembrane region" description="Helical" evidence="7">
    <location>
        <begin position="123"/>
        <end position="146"/>
    </location>
</feature>
<dbReference type="CDD" id="cd06261">
    <property type="entry name" value="TM_PBP2"/>
    <property type="match status" value="1"/>
</dbReference>
<dbReference type="GO" id="GO:0005886">
    <property type="term" value="C:plasma membrane"/>
    <property type="evidence" value="ECO:0007669"/>
    <property type="project" value="UniProtKB-SubCell"/>
</dbReference>
<dbReference type="Gene3D" id="1.10.3720.10">
    <property type="entry name" value="MetI-like"/>
    <property type="match status" value="1"/>
</dbReference>
<evidence type="ECO:0000256" key="3">
    <source>
        <dbReference type="ARBA" id="ARBA00022475"/>
    </source>
</evidence>
<protein>
    <recommendedName>
        <fullName evidence="8">ABC transmembrane type-1 domain-containing protein</fullName>
    </recommendedName>
</protein>
<dbReference type="GO" id="GO:0055085">
    <property type="term" value="P:transmembrane transport"/>
    <property type="evidence" value="ECO:0007669"/>
    <property type="project" value="InterPro"/>
</dbReference>
<reference evidence="10" key="1">
    <citation type="submission" date="2015-12" db="EMBL/GenBank/DDBJ databases">
        <authorList>
            <person name="Lauer A."/>
            <person name="Humrighouse B."/>
            <person name="Loparev V."/>
            <person name="Shewmaker P.L."/>
            <person name="Whitney A.M."/>
            <person name="McLaughlin R.W."/>
        </authorList>
    </citation>
    <scope>NUCLEOTIDE SEQUENCE [LARGE SCALE GENOMIC DNA]</scope>
    <source>
        <strain evidence="10">LMG 26678</strain>
    </source>
</reference>
<keyword evidence="6 7" id="KW-0472">Membrane</keyword>
<evidence type="ECO:0000256" key="6">
    <source>
        <dbReference type="ARBA" id="ARBA00023136"/>
    </source>
</evidence>
<keyword evidence="5 7" id="KW-1133">Transmembrane helix</keyword>
<evidence type="ECO:0000256" key="4">
    <source>
        <dbReference type="ARBA" id="ARBA00022692"/>
    </source>
</evidence>
<dbReference type="PANTHER" id="PTHR43386:SF1">
    <property type="entry name" value="D,D-DIPEPTIDE TRANSPORT SYSTEM PERMEASE PROTEIN DDPC-RELATED"/>
    <property type="match status" value="1"/>
</dbReference>
<dbReference type="InterPro" id="IPR025966">
    <property type="entry name" value="OppC_N"/>
</dbReference>
<keyword evidence="10" id="KW-1185">Reference proteome</keyword>
<dbReference type="STRING" id="118060.ATZ35_03000"/>
<dbReference type="InterPro" id="IPR000515">
    <property type="entry name" value="MetI-like"/>
</dbReference>
<evidence type="ECO:0000256" key="2">
    <source>
        <dbReference type="ARBA" id="ARBA00022448"/>
    </source>
</evidence>
<comment type="similarity">
    <text evidence="7">Belongs to the binding-protein-dependent transport system permease family.</text>
</comment>
<dbReference type="Pfam" id="PF12911">
    <property type="entry name" value="OppC_N"/>
    <property type="match status" value="1"/>
</dbReference>
<dbReference type="SUPFAM" id="SSF161098">
    <property type="entry name" value="MetI-like"/>
    <property type="match status" value="1"/>
</dbReference>
<feature type="transmembrane region" description="Helical" evidence="7">
    <location>
        <begin position="241"/>
        <end position="261"/>
    </location>
</feature>
<dbReference type="PROSITE" id="PS50928">
    <property type="entry name" value="ABC_TM1"/>
    <property type="match status" value="1"/>
</dbReference>
<evidence type="ECO:0000256" key="7">
    <source>
        <dbReference type="RuleBase" id="RU363032"/>
    </source>
</evidence>
<accession>A0A0U2MV57</accession>
<evidence type="ECO:0000313" key="10">
    <source>
        <dbReference type="Proteomes" id="UP000067523"/>
    </source>
</evidence>
<organism evidence="9 10">
    <name type="scientific">Enterococcus rotai</name>
    <dbReference type="NCBI Taxonomy" id="118060"/>
    <lineage>
        <taxon>Bacteria</taxon>
        <taxon>Bacillati</taxon>
        <taxon>Bacillota</taxon>
        <taxon>Bacilli</taxon>
        <taxon>Lactobacillales</taxon>
        <taxon>Enterococcaceae</taxon>
        <taxon>Enterococcus</taxon>
    </lineage>
</organism>
<evidence type="ECO:0000256" key="1">
    <source>
        <dbReference type="ARBA" id="ARBA00004651"/>
    </source>
</evidence>
<dbReference type="AlphaFoldDB" id="A0A0U2MV57"/>
<evidence type="ECO:0000313" key="9">
    <source>
        <dbReference type="EMBL" id="ALS36163.1"/>
    </source>
</evidence>
<keyword evidence="4 7" id="KW-0812">Transmembrane</keyword>
<sequence>MDVMKKIVKDRIVLVSILFLSLLILGIIFANVLSPYDPNKQDIMNKLAHPSSEHFFGTDMLGRDIFSRILYGGRVTLLLSFLIVFLILLIGLIFGGISGMFGGWIDASMMRFCDLMLSLPNEMMSLCIIGILGPSLLTIILALTIVRFPWYVKMIRTEVLNYKTKNYVVFSLSSGKSKGWVFKEHIFPPIIRAIIVYSTLDISAVIMSISALSFLGVGIQPPTAEWGRMLNESREIAVVEPWQMIPAGITLFLVIAMLNYIGDAVAEGINEANSE</sequence>
<name>A0A0U2MV57_9ENTE</name>
<dbReference type="PANTHER" id="PTHR43386">
    <property type="entry name" value="OLIGOPEPTIDE TRANSPORT SYSTEM PERMEASE PROTEIN APPC"/>
    <property type="match status" value="1"/>
</dbReference>
<dbReference type="Pfam" id="PF00528">
    <property type="entry name" value="BPD_transp_1"/>
    <property type="match status" value="1"/>
</dbReference>
<dbReference type="Proteomes" id="UP000067523">
    <property type="component" value="Chromosome"/>
</dbReference>
<dbReference type="InterPro" id="IPR035906">
    <property type="entry name" value="MetI-like_sf"/>
</dbReference>
<feature type="domain" description="ABC transmembrane type-1" evidence="8">
    <location>
        <begin position="73"/>
        <end position="262"/>
    </location>
</feature>
<feature type="transmembrane region" description="Helical" evidence="7">
    <location>
        <begin position="77"/>
        <end position="103"/>
    </location>
</feature>
<dbReference type="KEGG" id="erx:ATZ35_03000"/>
<comment type="subcellular location">
    <subcellularLocation>
        <location evidence="1 7">Cell membrane</location>
        <topology evidence="1 7">Multi-pass membrane protein</topology>
    </subcellularLocation>
</comment>
<dbReference type="EMBL" id="CP013655">
    <property type="protein sequence ID" value="ALS36163.1"/>
    <property type="molecule type" value="Genomic_DNA"/>
</dbReference>
<keyword evidence="3" id="KW-1003">Cell membrane</keyword>
<gene>
    <name evidence="9" type="ORF">ATZ35_03000</name>
</gene>
<evidence type="ECO:0000259" key="8">
    <source>
        <dbReference type="PROSITE" id="PS50928"/>
    </source>
</evidence>
<keyword evidence="2 7" id="KW-0813">Transport</keyword>
<evidence type="ECO:0000256" key="5">
    <source>
        <dbReference type="ARBA" id="ARBA00022989"/>
    </source>
</evidence>